<proteinExistence type="predicted"/>
<keyword evidence="3" id="KW-1185">Reference proteome</keyword>
<comment type="caution">
    <text evidence="2">The sequence shown here is derived from an EMBL/GenBank/DDBJ whole genome shotgun (WGS) entry which is preliminary data.</text>
</comment>
<reference evidence="2 3" key="1">
    <citation type="submission" date="2024-06" db="EMBL/GenBank/DDBJ databases">
        <title>The Natural Products Discovery Center: Release of the First 8490 Sequenced Strains for Exploring Actinobacteria Biosynthetic Diversity.</title>
        <authorList>
            <person name="Kalkreuter E."/>
            <person name="Kautsar S.A."/>
            <person name="Yang D."/>
            <person name="Bader C.D."/>
            <person name="Teijaro C.N."/>
            <person name="Fluegel L."/>
            <person name="Davis C.M."/>
            <person name="Simpson J.R."/>
            <person name="Lauterbach L."/>
            <person name="Steele A.D."/>
            <person name="Gui C."/>
            <person name="Meng S."/>
            <person name="Li G."/>
            <person name="Viehrig K."/>
            <person name="Ye F."/>
            <person name="Su P."/>
            <person name="Kiefer A.F."/>
            <person name="Nichols A."/>
            <person name="Cepeda A.J."/>
            <person name="Yan W."/>
            <person name="Fan B."/>
            <person name="Jiang Y."/>
            <person name="Adhikari A."/>
            <person name="Zheng C.-J."/>
            <person name="Schuster L."/>
            <person name="Cowan T.M."/>
            <person name="Smanski M.J."/>
            <person name="Chevrette M.G."/>
            <person name="De Carvalho L.P.S."/>
            <person name="Shen B."/>
        </authorList>
    </citation>
    <scope>NUCLEOTIDE SEQUENCE [LARGE SCALE GENOMIC DNA]</scope>
    <source>
        <strain evidence="2 3">NPDC047833</strain>
    </source>
</reference>
<evidence type="ECO:0000256" key="1">
    <source>
        <dbReference type="SAM" id="SignalP"/>
    </source>
</evidence>
<dbReference type="RefSeq" id="WP_359772863.1">
    <property type="nucleotide sequence ID" value="NZ_JBEYRR010000001.1"/>
</dbReference>
<name>A0ABV3M0A7_9ACTN</name>
<dbReference type="EMBL" id="JBEYRS010000011">
    <property type="protein sequence ID" value="MEW2365148.1"/>
    <property type="molecule type" value="Genomic_DNA"/>
</dbReference>
<feature type="signal peptide" evidence="1">
    <location>
        <begin position="1"/>
        <end position="36"/>
    </location>
</feature>
<dbReference type="Proteomes" id="UP001553843">
    <property type="component" value="Unassembled WGS sequence"/>
</dbReference>
<keyword evidence="1" id="KW-0732">Signal</keyword>
<organism evidence="2 3">
    <name type="scientific">Streptomyces huasconensis</name>
    <dbReference type="NCBI Taxonomy" id="1854574"/>
    <lineage>
        <taxon>Bacteria</taxon>
        <taxon>Bacillati</taxon>
        <taxon>Actinomycetota</taxon>
        <taxon>Actinomycetes</taxon>
        <taxon>Kitasatosporales</taxon>
        <taxon>Streptomycetaceae</taxon>
        <taxon>Streptomyces</taxon>
    </lineage>
</organism>
<gene>
    <name evidence="2" type="ORF">AB0887_24770</name>
</gene>
<sequence length="310" mass="31691">MHWSGFMKARHRIATGSVAALTAGAVLLGIAPTATADSPSKTARAAEVVEKVTGSGDIVSGIRQADGTTQTDIVTEAGAASVSVPATADGTVHTTTGAGSVGIGLPGRGQAKGIETKNGTIVYPDAAKNTDLAVQPTEDGGVRSLITVNNADAAKEYRFDLSLPDGAVTQQQEDGSVLVLAGPGEDADIVGVFEAPWAKDAHGNPVPTSYRIENGALVQTIAFDENTAFPVVADPWYNPFSWHWKKIWGVTSRGLSRCGVGGFKNALGLGGGTVSVNVVLKEVAGRAAMMLPGGGYAYLSAAAWGCISNL</sequence>
<evidence type="ECO:0000313" key="2">
    <source>
        <dbReference type="EMBL" id="MEW2365148.1"/>
    </source>
</evidence>
<evidence type="ECO:0000313" key="3">
    <source>
        <dbReference type="Proteomes" id="UP001553843"/>
    </source>
</evidence>
<accession>A0ABV3M0A7</accession>
<feature type="chain" id="PRO_5046829382" evidence="1">
    <location>
        <begin position="37"/>
        <end position="310"/>
    </location>
</feature>
<protein>
    <submittedName>
        <fullName evidence="2">Uncharacterized protein</fullName>
    </submittedName>
</protein>